<keyword evidence="3" id="KW-0964">Secreted</keyword>
<proteinExistence type="predicted"/>
<keyword evidence="6" id="KW-1185">Reference proteome</keyword>
<protein>
    <recommendedName>
        <fullName evidence="4">Crinkler effector protein N-terminal domain-containing protein</fullName>
    </recommendedName>
</protein>
<comment type="subcellular location">
    <subcellularLocation>
        <location evidence="1">Host cell</location>
    </subcellularLocation>
    <subcellularLocation>
        <location evidence="2">Secreted</location>
    </subcellularLocation>
</comment>
<dbReference type="InterPro" id="IPR045379">
    <property type="entry name" value="Crinkler_N"/>
</dbReference>
<organism evidence="5 6">
    <name type="scientific">Phytophthora citrophthora</name>
    <dbReference type="NCBI Taxonomy" id="4793"/>
    <lineage>
        <taxon>Eukaryota</taxon>
        <taxon>Sar</taxon>
        <taxon>Stramenopiles</taxon>
        <taxon>Oomycota</taxon>
        <taxon>Peronosporomycetes</taxon>
        <taxon>Peronosporales</taxon>
        <taxon>Peronosporaceae</taxon>
        <taxon>Phytophthora</taxon>
    </lineage>
</organism>
<gene>
    <name evidence="5" type="ORF">P3T76_007237</name>
</gene>
<dbReference type="GO" id="GO:0043657">
    <property type="term" value="C:host cell"/>
    <property type="evidence" value="ECO:0007669"/>
    <property type="project" value="UniProtKB-SubCell"/>
</dbReference>
<reference evidence="5" key="1">
    <citation type="submission" date="2023-08" db="EMBL/GenBank/DDBJ databases">
        <title>Reference Genome Resource for the Citrus Pathogen Phytophthora citrophthora.</title>
        <authorList>
            <person name="Moller H."/>
            <person name="Coetzee B."/>
            <person name="Rose L.J."/>
            <person name="Van Niekerk J.M."/>
        </authorList>
    </citation>
    <scope>NUCLEOTIDE SEQUENCE</scope>
    <source>
        <strain evidence="5">STE-U-9442</strain>
    </source>
</reference>
<dbReference type="GO" id="GO:0005576">
    <property type="term" value="C:extracellular region"/>
    <property type="evidence" value="ECO:0007669"/>
    <property type="project" value="UniProtKB-SubCell"/>
</dbReference>
<dbReference type="AlphaFoldDB" id="A0AAD9GNZ2"/>
<dbReference type="Pfam" id="PF20147">
    <property type="entry name" value="Crinkler"/>
    <property type="match status" value="1"/>
</dbReference>
<comment type="caution">
    <text evidence="5">The sequence shown here is derived from an EMBL/GenBank/DDBJ whole genome shotgun (WGS) entry which is preliminary data.</text>
</comment>
<feature type="domain" description="Crinkler effector protein N-terminal" evidence="4">
    <location>
        <begin position="2"/>
        <end position="65"/>
    </location>
</feature>
<evidence type="ECO:0000313" key="6">
    <source>
        <dbReference type="Proteomes" id="UP001259832"/>
    </source>
</evidence>
<accession>A0AAD9GNZ2</accession>
<dbReference type="Proteomes" id="UP001259832">
    <property type="component" value="Unassembled WGS sequence"/>
</dbReference>
<evidence type="ECO:0000313" key="5">
    <source>
        <dbReference type="EMBL" id="KAK1941371.1"/>
    </source>
</evidence>
<evidence type="ECO:0000256" key="1">
    <source>
        <dbReference type="ARBA" id="ARBA00004340"/>
    </source>
</evidence>
<name>A0AAD9GNZ2_9STRA</name>
<evidence type="ECO:0000256" key="2">
    <source>
        <dbReference type="ARBA" id="ARBA00004613"/>
    </source>
</evidence>
<evidence type="ECO:0000259" key="4">
    <source>
        <dbReference type="Pfam" id="PF20147"/>
    </source>
</evidence>
<dbReference type="EMBL" id="JASMQC010000012">
    <property type="protein sequence ID" value="KAK1941371.1"/>
    <property type="molecule type" value="Genomic_DNA"/>
</dbReference>
<sequence length="70" mass="8261">MNQSVGHLKEKIKEEMPNTIYFVAGLLKLYLTRDNDTWLNTKDDSYKALKRGEMPVKCLMQKQLVLNETW</sequence>
<evidence type="ECO:0000256" key="3">
    <source>
        <dbReference type="ARBA" id="ARBA00022525"/>
    </source>
</evidence>